<evidence type="ECO:0000313" key="2">
    <source>
        <dbReference type="Proteomes" id="UP000831796"/>
    </source>
</evidence>
<sequence length="50" mass="5522">MYRILTRGRKHDDNRNTFVMAGFALLPFVAAPLESQLATPTTSAGSKTRL</sequence>
<name>A0A8T9Q670_9BACT</name>
<evidence type="ECO:0000313" key="1">
    <source>
        <dbReference type="EMBL" id="UOQ72605.1"/>
    </source>
</evidence>
<protein>
    <submittedName>
        <fullName evidence="1">Uncharacterized protein</fullName>
    </submittedName>
</protein>
<proteinExistence type="predicted"/>
<reference evidence="1" key="1">
    <citation type="submission" date="2022-04" db="EMBL/GenBank/DDBJ databases">
        <title>Hymenobacter sp. isolated from the air.</title>
        <authorList>
            <person name="Won M."/>
            <person name="Lee C.-M."/>
            <person name="Woen H.-Y."/>
            <person name="Kwon S.-W."/>
        </authorList>
    </citation>
    <scope>NUCLEOTIDE SEQUENCE</scope>
    <source>
        <strain evidence="1">5116S-3</strain>
    </source>
</reference>
<dbReference type="AlphaFoldDB" id="A0A8T9Q670"/>
<accession>A0A8T9Q670</accession>
<keyword evidence="2" id="KW-1185">Reference proteome</keyword>
<dbReference type="Proteomes" id="UP000831796">
    <property type="component" value="Chromosome"/>
</dbReference>
<dbReference type="RefSeq" id="WP_244675964.1">
    <property type="nucleotide sequence ID" value="NZ_CP095046.1"/>
</dbReference>
<gene>
    <name evidence="1" type="ORF">MUN79_00980</name>
</gene>
<dbReference type="KEGG" id="hcu:MUN79_00980"/>
<organism evidence="1 2">
    <name type="scientific">Hymenobacter cellulosilyticus</name>
    <dbReference type="NCBI Taxonomy" id="2932248"/>
    <lineage>
        <taxon>Bacteria</taxon>
        <taxon>Pseudomonadati</taxon>
        <taxon>Bacteroidota</taxon>
        <taxon>Cytophagia</taxon>
        <taxon>Cytophagales</taxon>
        <taxon>Hymenobacteraceae</taxon>
        <taxon>Hymenobacter</taxon>
    </lineage>
</organism>
<dbReference type="EMBL" id="CP095046">
    <property type="protein sequence ID" value="UOQ72605.1"/>
    <property type="molecule type" value="Genomic_DNA"/>
</dbReference>